<dbReference type="EMBL" id="VDCQ01000091">
    <property type="protein sequence ID" value="TNJ59637.1"/>
    <property type="molecule type" value="Genomic_DNA"/>
</dbReference>
<accession>A0A5C4SWN2</accession>
<dbReference type="RefSeq" id="WP_139607303.1">
    <property type="nucleotide sequence ID" value="NZ_VDCQ01000091.1"/>
</dbReference>
<proteinExistence type="predicted"/>
<reference evidence="1 2" key="1">
    <citation type="submission" date="2019-05" db="EMBL/GenBank/DDBJ databases">
        <title>We sequenced the genome of Paenibacillus hemerocallicola KCTC 33185 for further insight into its adaptation and study the phylogeny of Paenibacillus.</title>
        <authorList>
            <person name="Narsing Rao M.P."/>
        </authorList>
    </citation>
    <scope>NUCLEOTIDE SEQUENCE [LARGE SCALE GENOMIC DNA]</scope>
    <source>
        <strain evidence="1 2">KCTC 33185</strain>
    </source>
</reference>
<dbReference type="Proteomes" id="UP000307943">
    <property type="component" value="Unassembled WGS sequence"/>
</dbReference>
<evidence type="ECO:0008006" key="3">
    <source>
        <dbReference type="Google" id="ProtNLM"/>
    </source>
</evidence>
<comment type="caution">
    <text evidence="1">The sequence shown here is derived from an EMBL/GenBank/DDBJ whole genome shotgun (WGS) entry which is preliminary data.</text>
</comment>
<evidence type="ECO:0000313" key="2">
    <source>
        <dbReference type="Proteomes" id="UP000307943"/>
    </source>
</evidence>
<organism evidence="1 2">
    <name type="scientific">Paenibacillus hemerocallicola</name>
    <dbReference type="NCBI Taxonomy" id="1172614"/>
    <lineage>
        <taxon>Bacteria</taxon>
        <taxon>Bacillati</taxon>
        <taxon>Bacillota</taxon>
        <taxon>Bacilli</taxon>
        <taxon>Bacillales</taxon>
        <taxon>Paenibacillaceae</taxon>
        <taxon>Paenibacillus</taxon>
    </lineage>
</organism>
<name>A0A5C4SWN2_9BACL</name>
<dbReference type="OrthoDB" id="2614999at2"/>
<sequence>MEQQQVVLVSAPNKAGEEFIRRLMANRMPFAAIANNRAEQKRLEDFGVNRIILLDTTQESTWLVPDLPIGKVFLFESSLNLSCRYIRVCRTWTSKPIYVITRSANPRMIYKGLGASYVIYTNGDDVSFLIDRL</sequence>
<gene>
    <name evidence="1" type="ORF">FE784_37060</name>
</gene>
<protein>
    <recommendedName>
        <fullName evidence="3">Response regulator transcription factor</fullName>
    </recommendedName>
</protein>
<keyword evidence="2" id="KW-1185">Reference proteome</keyword>
<evidence type="ECO:0000313" key="1">
    <source>
        <dbReference type="EMBL" id="TNJ59637.1"/>
    </source>
</evidence>
<dbReference type="AlphaFoldDB" id="A0A5C4SWN2"/>